<dbReference type="AlphaFoldDB" id="A0AAV1H0U7"/>
<accession>A0AAV1H0U7</accession>
<reference evidence="1" key="1">
    <citation type="submission" date="2023-08" db="EMBL/GenBank/DDBJ databases">
        <authorList>
            <person name="Alioto T."/>
            <person name="Alioto T."/>
            <person name="Gomez Garrido J."/>
        </authorList>
    </citation>
    <scope>NUCLEOTIDE SEQUENCE</scope>
</reference>
<dbReference type="Proteomes" id="UP001178508">
    <property type="component" value="Chromosome 18"/>
</dbReference>
<proteinExistence type="predicted"/>
<organism evidence="1 2">
    <name type="scientific">Xyrichtys novacula</name>
    <name type="common">Pearly razorfish</name>
    <name type="synonym">Hemipteronotus novacula</name>
    <dbReference type="NCBI Taxonomy" id="13765"/>
    <lineage>
        <taxon>Eukaryota</taxon>
        <taxon>Metazoa</taxon>
        <taxon>Chordata</taxon>
        <taxon>Craniata</taxon>
        <taxon>Vertebrata</taxon>
        <taxon>Euteleostomi</taxon>
        <taxon>Actinopterygii</taxon>
        <taxon>Neopterygii</taxon>
        <taxon>Teleostei</taxon>
        <taxon>Neoteleostei</taxon>
        <taxon>Acanthomorphata</taxon>
        <taxon>Eupercaria</taxon>
        <taxon>Labriformes</taxon>
        <taxon>Labridae</taxon>
        <taxon>Xyrichtys</taxon>
    </lineage>
</organism>
<gene>
    <name evidence="1" type="ORF">XNOV1_A018356</name>
</gene>
<evidence type="ECO:0000313" key="1">
    <source>
        <dbReference type="EMBL" id="CAJ1078919.1"/>
    </source>
</evidence>
<name>A0AAV1H0U7_XYRNO</name>
<dbReference type="EMBL" id="OY660881">
    <property type="protein sequence ID" value="CAJ1078919.1"/>
    <property type="molecule type" value="Genomic_DNA"/>
</dbReference>
<keyword evidence="2" id="KW-1185">Reference proteome</keyword>
<evidence type="ECO:0000313" key="2">
    <source>
        <dbReference type="Proteomes" id="UP001178508"/>
    </source>
</evidence>
<protein>
    <submittedName>
        <fullName evidence="1">Uncharacterized protein</fullName>
    </submittedName>
</protein>
<sequence>MHTCKQTPVATRASTSIASKLSAIAASVAPANVNSKVAYTNANVGLPVQGDATDTISMSQLVAELVKQRAGLKDDVSGLIQNF</sequence>